<comment type="caution">
    <text evidence="1">The sequence shown here is derived from an EMBL/GenBank/DDBJ whole genome shotgun (WGS) entry which is preliminary data.</text>
</comment>
<sequence length="199" mass="22573">MTAPIAPDQEKTVREDTQRWLQRAVIGLNLCPFAKSVEVNQRLRTVVSAARTPEELLKDLARELLALNRADPEETETTLLVHPWVLNDFLDFNDFLGAADALVEDLDLEGVLQVASFHPDYQFEGTDADDVDNFSNRSPYPTLHLLREESIERAVESMPDTDAIYEANIDTLRRIGRKGWDALDLEAKLPLAQRTTRED</sequence>
<dbReference type="Proteomes" id="UP000231501">
    <property type="component" value="Unassembled WGS sequence"/>
</dbReference>
<evidence type="ECO:0008006" key="3">
    <source>
        <dbReference type="Google" id="ProtNLM"/>
    </source>
</evidence>
<proteinExistence type="predicted"/>
<dbReference type="AlphaFoldDB" id="A0A2G9CBS3"/>
<gene>
    <name evidence="1" type="ORF">CS062_07545</name>
</gene>
<reference evidence="1 2" key="1">
    <citation type="submission" date="2017-11" db="EMBL/GenBank/DDBJ databases">
        <title>Draft genome sequence of Mitsuaria sp. HWN-4.</title>
        <authorList>
            <person name="Gundlapally S.R."/>
        </authorList>
    </citation>
    <scope>NUCLEOTIDE SEQUENCE [LARGE SCALE GENOMIC DNA]</scope>
    <source>
        <strain evidence="1 2">HWN-4</strain>
    </source>
</reference>
<dbReference type="Pfam" id="PF07209">
    <property type="entry name" value="DUF1415"/>
    <property type="match status" value="1"/>
</dbReference>
<evidence type="ECO:0000313" key="2">
    <source>
        <dbReference type="Proteomes" id="UP000231501"/>
    </source>
</evidence>
<protein>
    <recommendedName>
        <fullName evidence="3">DUF1415 domain-containing protein</fullName>
    </recommendedName>
</protein>
<keyword evidence="2" id="KW-1185">Reference proteome</keyword>
<organism evidence="1 2">
    <name type="scientific">Roseateles chitinivorans</name>
    <dbReference type="NCBI Taxonomy" id="2917965"/>
    <lineage>
        <taxon>Bacteria</taxon>
        <taxon>Pseudomonadati</taxon>
        <taxon>Pseudomonadota</taxon>
        <taxon>Betaproteobacteria</taxon>
        <taxon>Burkholderiales</taxon>
        <taxon>Sphaerotilaceae</taxon>
        <taxon>Roseateles</taxon>
    </lineage>
</organism>
<dbReference type="InterPro" id="IPR009858">
    <property type="entry name" value="DUF1415"/>
</dbReference>
<name>A0A2G9CBS3_9BURK</name>
<accession>A0A2G9CBS3</accession>
<evidence type="ECO:0000313" key="1">
    <source>
        <dbReference type="EMBL" id="PIM53792.1"/>
    </source>
</evidence>
<dbReference type="RefSeq" id="WP_099860903.1">
    <property type="nucleotide sequence ID" value="NZ_PEOG01000016.1"/>
</dbReference>
<dbReference type="EMBL" id="PEOG01000016">
    <property type="protein sequence ID" value="PIM53792.1"/>
    <property type="molecule type" value="Genomic_DNA"/>
</dbReference>
<dbReference type="OrthoDB" id="277390at2"/>